<comment type="caution">
    <text evidence="10">The sequence shown here is derived from an EMBL/GenBank/DDBJ whole genome shotgun (WGS) entry which is preliminary data.</text>
</comment>
<comment type="similarity">
    <text evidence="1 8">Belongs to the cytochrome P450 family.</text>
</comment>
<accession>A0AAV7HRI5</accession>
<evidence type="ECO:0000256" key="8">
    <source>
        <dbReference type="RuleBase" id="RU000461"/>
    </source>
</evidence>
<evidence type="ECO:0008006" key="12">
    <source>
        <dbReference type="Google" id="ProtNLM"/>
    </source>
</evidence>
<evidence type="ECO:0000256" key="1">
    <source>
        <dbReference type="ARBA" id="ARBA00010617"/>
    </source>
</evidence>
<comment type="cofactor">
    <cofactor evidence="7">
        <name>heme</name>
        <dbReference type="ChEBI" id="CHEBI:30413"/>
    </cofactor>
</comment>
<keyword evidence="2 7" id="KW-0349">Heme</keyword>
<evidence type="ECO:0000256" key="3">
    <source>
        <dbReference type="ARBA" id="ARBA00022723"/>
    </source>
</evidence>
<dbReference type="GO" id="GO:0004497">
    <property type="term" value="F:monooxygenase activity"/>
    <property type="evidence" value="ECO:0007669"/>
    <property type="project" value="UniProtKB-KW"/>
</dbReference>
<keyword evidence="9" id="KW-0812">Transmembrane</keyword>
<evidence type="ECO:0000313" key="10">
    <source>
        <dbReference type="EMBL" id="KAH0470389.1"/>
    </source>
</evidence>
<keyword evidence="9" id="KW-1133">Transmembrane helix</keyword>
<keyword evidence="3 7" id="KW-0479">Metal-binding</keyword>
<evidence type="ECO:0000256" key="7">
    <source>
        <dbReference type="PIRSR" id="PIRSR602401-1"/>
    </source>
</evidence>
<evidence type="ECO:0000313" key="11">
    <source>
        <dbReference type="Proteomes" id="UP000775213"/>
    </source>
</evidence>
<dbReference type="PRINTS" id="PR00463">
    <property type="entry name" value="EP450I"/>
</dbReference>
<gene>
    <name evidence="10" type="ORF">IEQ34_000112</name>
</gene>
<name>A0AAV7HRI5_DENCH</name>
<reference evidence="10 11" key="1">
    <citation type="journal article" date="2021" name="Hortic Res">
        <title>Chromosome-scale assembly of the Dendrobium chrysotoxum genome enhances the understanding of orchid evolution.</title>
        <authorList>
            <person name="Zhang Y."/>
            <person name="Zhang G.Q."/>
            <person name="Zhang D."/>
            <person name="Liu X.D."/>
            <person name="Xu X.Y."/>
            <person name="Sun W.H."/>
            <person name="Yu X."/>
            <person name="Zhu X."/>
            <person name="Wang Z.W."/>
            <person name="Zhao X."/>
            <person name="Zhong W.Y."/>
            <person name="Chen H."/>
            <person name="Yin W.L."/>
            <person name="Huang T."/>
            <person name="Niu S.C."/>
            <person name="Liu Z.J."/>
        </authorList>
    </citation>
    <scope>NUCLEOTIDE SEQUENCE [LARGE SCALE GENOMIC DNA]</scope>
    <source>
        <strain evidence="10">Lindl</strain>
    </source>
</reference>
<dbReference type="PANTHER" id="PTHR47955:SF8">
    <property type="entry name" value="CYTOCHROME P450 71D11-LIKE"/>
    <property type="match status" value="1"/>
</dbReference>
<dbReference type="InterPro" id="IPR036396">
    <property type="entry name" value="Cyt_P450_sf"/>
</dbReference>
<dbReference type="CDD" id="cd11072">
    <property type="entry name" value="CYP71-like"/>
    <property type="match status" value="1"/>
</dbReference>
<dbReference type="GO" id="GO:0020037">
    <property type="term" value="F:heme binding"/>
    <property type="evidence" value="ECO:0007669"/>
    <property type="project" value="InterPro"/>
</dbReference>
<dbReference type="EMBL" id="JAGFBR010000001">
    <property type="protein sequence ID" value="KAH0470389.1"/>
    <property type="molecule type" value="Genomic_DNA"/>
</dbReference>
<proteinExistence type="inferred from homology"/>
<dbReference type="InterPro" id="IPR017972">
    <property type="entry name" value="Cyt_P450_CS"/>
</dbReference>
<sequence length="646" mass="73751">MRAVGKKMAFLVVRQFIVTVQCMLMVPITGFHCQNFEEYRFPPVAFLAGILRNTYSYHRPSLSKLCGILVLPPAFIAGILRNIGPASFVHPILMRDRAGELLSCATFLETSARFVQGPNFVGKAVLKPSICLLLLVFLIMLLVDFVLVLSRDIRLLAFFLVLLKSYRKKHPFHVIIQNTKLPPGPWKLPLIGSIHQLITGEQTHHRFYRLAQKYGPLFHIKLGHVDFVVASSPSTAREVLNTLDHVLASRPTLLAVEKIGYNSSGIGFSPYGPYWRQLRKLCAEELLSTKRVKALSFIRYEEAQNLLYKIEKTAGSPVNLTEMFLEVSNMQITRSAFGKECMSRQRFILAMRETIKLLPMLRVADLFPSFSYLFSFFDGSSFQMKRLHHEMDHVLDEIIMEHKKKKVIAGEMEEDLVDVLLRIQKKGELQVPLTMDNVKAVILDMLVAATETTSNTMCWIMSELIRHPEVMHKVQSEIRKALGTKTKIEDNDINGLHYLHNVIKETLRLHPPLPLLLPRTCNVPTSLSGFLIPRRARVVVNAWAIARDPEIWENPDDFFPDRFDESTHDFRGTNYEYIPFGSGRRICPGMTFAMAGIELFLSLLLLHFDWEIPGGKGPMELDMEEEFDGTARRKKDLYLIATTHSL</sequence>
<dbReference type="GO" id="GO:0005506">
    <property type="term" value="F:iron ion binding"/>
    <property type="evidence" value="ECO:0007669"/>
    <property type="project" value="InterPro"/>
</dbReference>
<keyword evidence="4 8" id="KW-0560">Oxidoreductase</keyword>
<protein>
    <recommendedName>
        <fullName evidence="12">Cytochrome P450</fullName>
    </recommendedName>
</protein>
<evidence type="ECO:0000256" key="2">
    <source>
        <dbReference type="ARBA" id="ARBA00022617"/>
    </source>
</evidence>
<dbReference type="SUPFAM" id="SSF48264">
    <property type="entry name" value="Cytochrome P450"/>
    <property type="match status" value="1"/>
</dbReference>
<dbReference type="GO" id="GO:0016705">
    <property type="term" value="F:oxidoreductase activity, acting on paired donors, with incorporation or reduction of molecular oxygen"/>
    <property type="evidence" value="ECO:0007669"/>
    <property type="project" value="InterPro"/>
</dbReference>
<dbReference type="InterPro" id="IPR001128">
    <property type="entry name" value="Cyt_P450"/>
</dbReference>
<keyword evidence="5 7" id="KW-0408">Iron</keyword>
<evidence type="ECO:0000256" key="4">
    <source>
        <dbReference type="ARBA" id="ARBA00023002"/>
    </source>
</evidence>
<dbReference type="InterPro" id="IPR002401">
    <property type="entry name" value="Cyt_P450_E_grp-I"/>
</dbReference>
<evidence type="ECO:0000256" key="5">
    <source>
        <dbReference type="ARBA" id="ARBA00023004"/>
    </source>
</evidence>
<keyword evidence="6 8" id="KW-0503">Monooxygenase</keyword>
<dbReference type="FunFam" id="1.10.630.10:FF:000043">
    <property type="entry name" value="Cytochrome P450 99A2"/>
    <property type="match status" value="1"/>
</dbReference>
<evidence type="ECO:0000256" key="6">
    <source>
        <dbReference type="ARBA" id="ARBA00023033"/>
    </source>
</evidence>
<organism evidence="10 11">
    <name type="scientific">Dendrobium chrysotoxum</name>
    <name type="common">Orchid</name>
    <dbReference type="NCBI Taxonomy" id="161865"/>
    <lineage>
        <taxon>Eukaryota</taxon>
        <taxon>Viridiplantae</taxon>
        <taxon>Streptophyta</taxon>
        <taxon>Embryophyta</taxon>
        <taxon>Tracheophyta</taxon>
        <taxon>Spermatophyta</taxon>
        <taxon>Magnoliopsida</taxon>
        <taxon>Liliopsida</taxon>
        <taxon>Asparagales</taxon>
        <taxon>Orchidaceae</taxon>
        <taxon>Epidendroideae</taxon>
        <taxon>Malaxideae</taxon>
        <taxon>Dendrobiinae</taxon>
        <taxon>Dendrobium</taxon>
    </lineage>
</organism>
<keyword evidence="9" id="KW-0472">Membrane</keyword>
<dbReference type="PANTHER" id="PTHR47955">
    <property type="entry name" value="CYTOCHROME P450 FAMILY 71 PROTEIN"/>
    <property type="match status" value="1"/>
</dbReference>
<evidence type="ECO:0000256" key="9">
    <source>
        <dbReference type="SAM" id="Phobius"/>
    </source>
</evidence>
<dbReference type="PROSITE" id="PS00086">
    <property type="entry name" value="CYTOCHROME_P450"/>
    <property type="match status" value="1"/>
</dbReference>
<keyword evidence="11" id="KW-1185">Reference proteome</keyword>
<feature type="binding site" description="axial binding residue" evidence="7">
    <location>
        <position position="587"/>
    </location>
    <ligand>
        <name>heme</name>
        <dbReference type="ChEBI" id="CHEBI:30413"/>
    </ligand>
    <ligandPart>
        <name>Fe</name>
        <dbReference type="ChEBI" id="CHEBI:18248"/>
    </ligandPart>
</feature>
<dbReference type="Gene3D" id="1.10.630.10">
    <property type="entry name" value="Cytochrome P450"/>
    <property type="match status" value="1"/>
</dbReference>
<dbReference type="Pfam" id="PF00067">
    <property type="entry name" value="p450"/>
    <property type="match status" value="1"/>
</dbReference>
<feature type="transmembrane region" description="Helical" evidence="9">
    <location>
        <begin position="130"/>
        <end position="149"/>
    </location>
</feature>
<dbReference type="PRINTS" id="PR00385">
    <property type="entry name" value="P450"/>
</dbReference>
<dbReference type="AlphaFoldDB" id="A0AAV7HRI5"/>
<dbReference type="Proteomes" id="UP000775213">
    <property type="component" value="Unassembled WGS sequence"/>
</dbReference>